<dbReference type="GO" id="GO:0051536">
    <property type="term" value="F:iron-sulfur cluster binding"/>
    <property type="evidence" value="ECO:0007669"/>
    <property type="project" value="UniProtKB-KW"/>
</dbReference>
<dbReference type="Pfam" id="PF04432">
    <property type="entry name" value="FrhB_FdhB_C"/>
    <property type="match status" value="1"/>
</dbReference>
<dbReference type="InterPro" id="IPR052977">
    <property type="entry name" value="Polyferredoxin-like_ET"/>
</dbReference>
<dbReference type="GO" id="GO:0046872">
    <property type="term" value="F:metal ion binding"/>
    <property type="evidence" value="ECO:0007669"/>
    <property type="project" value="UniProtKB-KW"/>
</dbReference>
<feature type="domain" description="4Fe-4S ferredoxin-type" evidence="4">
    <location>
        <begin position="38"/>
        <end position="57"/>
    </location>
</feature>
<dbReference type="PROSITE" id="PS00198">
    <property type="entry name" value="4FE4S_FER_1"/>
    <property type="match status" value="1"/>
</dbReference>
<comment type="caution">
    <text evidence="5">The sequence shown here is derived from an EMBL/GenBank/DDBJ whole genome shotgun (WGS) entry which is preliminary data.</text>
</comment>
<keyword evidence="3" id="KW-0411">Iron-sulfur</keyword>
<gene>
    <name evidence="5" type="ORF">FNY66_09640</name>
</gene>
<keyword evidence="6" id="KW-1185">Reference proteome</keyword>
<evidence type="ECO:0000313" key="5">
    <source>
        <dbReference type="EMBL" id="KAA8501162.1"/>
    </source>
</evidence>
<dbReference type="EMBL" id="VMSO01000011">
    <property type="protein sequence ID" value="KAA8501162.1"/>
    <property type="molecule type" value="Genomic_DNA"/>
</dbReference>
<proteinExistence type="predicted"/>
<evidence type="ECO:0000256" key="3">
    <source>
        <dbReference type="ARBA" id="ARBA00023014"/>
    </source>
</evidence>
<dbReference type="PANTHER" id="PTHR43193:SF2">
    <property type="entry name" value="POLYFERREDOXIN PROTEIN FWDF"/>
    <property type="match status" value="1"/>
</dbReference>
<dbReference type="InterPro" id="IPR007525">
    <property type="entry name" value="FrhB_FdhB_C"/>
</dbReference>
<dbReference type="RefSeq" id="WP_150310988.1">
    <property type="nucleotide sequence ID" value="NZ_VMSO01000011.1"/>
</dbReference>
<organism evidence="5 6">
    <name type="scientific">Mediterraneibacter catenae</name>
    <dbReference type="NCBI Taxonomy" id="2594882"/>
    <lineage>
        <taxon>Bacteria</taxon>
        <taxon>Bacillati</taxon>
        <taxon>Bacillota</taxon>
        <taxon>Clostridia</taxon>
        <taxon>Lachnospirales</taxon>
        <taxon>Lachnospiraceae</taxon>
        <taxon>Mediterraneibacter</taxon>
    </lineage>
</organism>
<accession>A0A5M9I1R8</accession>
<evidence type="ECO:0000256" key="2">
    <source>
        <dbReference type="ARBA" id="ARBA00023004"/>
    </source>
</evidence>
<dbReference type="InterPro" id="IPR017896">
    <property type="entry name" value="4Fe4S_Fe-S-bd"/>
</dbReference>
<feature type="domain" description="4Fe-4S ferredoxin-type" evidence="4">
    <location>
        <begin position="3"/>
        <end position="33"/>
    </location>
</feature>
<name>A0A5M9I1R8_9FIRM</name>
<evidence type="ECO:0000313" key="6">
    <source>
        <dbReference type="Proteomes" id="UP000322025"/>
    </source>
</evidence>
<evidence type="ECO:0000259" key="4">
    <source>
        <dbReference type="PROSITE" id="PS51379"/>
    </source>
</evidence>
<keyword evidence="2" id="KW-0408">Iron</keyword>
<dbReference type="AlphaFoldDB" id="A0A5M9I1R8"/>
<dbReference type="Pfam" id="PF12838">
    <property type="entry name" value="Fer4_7"/>
    <property type="match status" value="1"/>
</dbReference>
<keyword evidence="1" id="KW-0479">Metal-binding</keyword>
<dbReference type="SUPFAM" id="SSF54862">
    <property type="entry name" value="4Fe-4S ferredoxins"/>
    <property type="match status" value="1"/>
</dbReference>
<protein>
    <submittedName>
        <fullName evidence="5">4Fe-4S dicluster domain-containing protein</fullName>
    </submittedName>
</protein>
<dbReference type="PANTHER" id="PTHR43193">
    <property type="match status" value="1"/>
</dbReference>
<dbReference type="PROSITE" id="PS51379">
    <property type="entry name" value="4FE4S_FER_2"/>
    <property type="match status" value="2"/>
</dbReference>
<dbReference type="OrthoDB" id="430408at2"/>
<dbReference type="Gene3D" id="3.30.70.20">
    <property type="match status" value="1"/>
</dbReference>
<dbReference type="Proteomes" id="UP000322025">
    <property type="component" value="Unassembled WGS sequence"/>
</dbReference>
<dbReference type="InterPro" id="IPR017900">
    <property type="entry name" value="4Fe4S_Fe_S_CS"/>
</dbReference>
<reference evidence="5" key="1">
    <citation type="submission" date="2019-07" db="EMBL/GenBank/DDBJ databases">
        <authorList>
            <person name="Wongkuna S."/>
            <person name="Scaria J."/>
        </authorList>
    </citation>
    <scope>NUCLEOTIDE SEQUENCE [LARGE SCALE GENOMIC DNA]</scope>
    <source>
        <strain evidence="5">SW178</strain>
    </source>
</reference>
<sequence>MSGNIMEKTERACSGCGACAAVCPKDAVRLRMDRAGFLTAEVREDRCVECGLCREVCSRFSEQNPKTNLYEARLYALQSMNRKTVRKCSSGGVAHELAESAVRRHYKAVGAVYDTSSDCVFHKVISRESDISRLDGSKYLQSDPAAAFQRAVAEARENRDSCFYVFGTPCQIAGLDRALQKYKIRDQFLLTEIFCHGVPSYKLWEEFCARVQKKLKAERFDSVLFRYKKNDWHSYCLRVSAKNRTYYGARETELFWQVFFENILLGDACYECTARKEQSSADLRIGDYWGARFQNRSDGVSAVFACTERGQKVMEELIREKRFRVLKETDAEEMLAAQNMAGYSQRTLHNEAMQVLRANGNIKDAVRYYRKRQSGRQKLKRFLLRASAVIPDGLRAGLRKANSSRLLKK</sequence>
<evidence type="ECO:0000256" key="1">
    <source>
        <dbReference type="ARBA" id="ARBA00022723"/>
    </source>
</evidence>